<dbReference type="EMBL" id="JACHGH010000004">
    <property type="protein sequence ID" value="MBB6453123.1"/>
    <property type="molecule type" value="Genomic_DNA"/>
</dbReference>
<evidence type="ECO:0000313" key="5">
    <source>
        <dbReference type="EMBL" id="MBB6453123.1"/>
    </source>
</evidence>
<dbReference type="InterPro" id="IPR036457">
    <property type="entry name" value="PPM-type-like_dom_sf"/>
</dbReference>
<organism evidence="5 6">
    <name type="scientific">Salirhabdus euzebyi</name>
    <dbReference type="NCBI Taxonomy" id="394506"/>
    <lineage>
        <taxon>Bacteria</taxon>
        <taxon>Bacillati</taxon>
        <taxon>Bacillota</taxon>
        <taxon>Bacilli</taxon>
        <taxon>Bacillales</taxon>
        <taxon>Bacillaceae</taxon>
        <taxon>Salirhabdus</taxon>
    </lineage>
</organism>
<name>A0A841Q433_9BACI</name>
<dbReference type="SMART" id="SM00331">
    <property type="entry name" value="PP2C_SIG"/>
    <property type="match status" value="1"/>
</dbReference>
<dbReference type="SUPFAM" id="SSF55785">
    <property type="entry name" value="PYP-like sensor domain (PAS domain)"/>
    <property type="match status" value="1"/>
</dbReference>
<dbReference type="Gene3D" id="3.60.40.10">
    <property type="entry name" value="PPM-type phosphatase domain"/>
    <property type="match status" value="1"/>
</dbReference>
<evidence type="ECO:0000259" key="4">
    <source>
        <dbReference type="PROSITE" id="PS51746"/>
    </source>
</evidence>
<dbReference type="InterPro" id="IPR035965">
    <property type="entry name" value="PAS-like_dom_sf"/>
</dbReference>
<dbReference type="AlphaFoldDB" id="A0A841Q433"/>
<protein>
    <submittedName>
        <fullName evidence="5">Sigma-B regulation protein RsbU (Phosphoserine phosphatase)</fullName>
        <ecNumber evidence="5">3.1.3.3</ecNumber>
    </submittedName>
</protein>
<dbReference type="PROSITE" id="PS50112">
    <property type="entry name" value="PAS"/>
    <property type="match status" value="1"/>
</dbReference>
<dbReference type="RefSeq" id="WP_174495762.1">
    <property type="nucleotide sequence ID" value="NZ_CADDWK010000004.1"/>
</dbReference>
<evidence type="ECO:0000259" key="3">
    <source>
        <dbReference type="PROSITE" id="PS50112"/>
    </source>
</evidence>
<proteinExistence type="predicted"/>
<accession>A0A841Q433</accession>
<dbReference type="InterPro" id="IPR001932">
    <property type="entry name" value="PPM-type_phosphatase-like_dom"/>
</dbReference>
<dbReference type="SUPFAM" id="SSF81606">
    <property type="entry name" value="PP2C-like"/>
    <property type="match status" value="1"/>
</dbReference>
<dbReference type="InterPro" id="IPR052016">
    <property type="entry name" value="Bact_Sigma-Reg"/>
</dbReference>
<feature type="coiled-coil region" evidence="2">
    <location>
        <begin position="113"/>
        <end position="164"/>
    </location>
</feature>
<dbReference type="PANTHER" id="PTHR43156:SF14">
    <property type="entry name" value="PHOSPHOSERINE PHOSPHATASE RSBP"/>
    <property type="match status" value="1"/>
</dbReference>
<evidence type="ECO:0000256" key="1">
    <source>
        <dbReference type="ARBA" id="ARBA00022801"/>
    </source>
</evidence>
<dbReference type="EC" id="3.1.3.3" evidence="5"/>
<dbReference type="Pfam" id="PF07228">
    <property type="entry name" value="SpoIIE"/>
    <property type="match status" value="1"/>
</dbReference>
<keyword evidence="1 5" id="KW-0378">Hydrolase</keyword>
<comment type="caution">
    <text evidence="5">The sequence shown here is derived from an EMBL/GenBank/DDBJ whole genome shotgun (WGS) entry which is preliminary data.</text>
</comment>
<keyword evidence="6" id="KW-1185">Reference proteome</keyword>
<reference evidence="5 6" key="1">
    <citation type="submission" date="2020-08" db="EMBL/GenBank/DDBJ databases">
        <title>Genomic Encyclopedia of Type Strains, Phase IV (KMG-IV): sequencing the most valuable type-strain genomes for metagenomic binning, comparative biology and taxonomic classification.</title>
        <authorList>
            <person name="Goeker M."/>
        </authorList>
    </citation>
    <scope>NUCLEOTIDE SEQUENCE [LARGE SCALE GENOMIC DNA]</scope>
    <source>
        <strain evidence="5 6">DSM 19612</strain>
    </source>
</reference>
<evidence type="ECO:0000256" key="2">
    <source>
        <dbReference type="SAM" id="Coils"/>
    </source>
</evidence>
<feature type="domain" description="PPM-type phosphatase" evidence="4">
    <location>
        <begin position="198"/>
        <end position="399"/>
    </location>
</feature>
<feature type="domain" description="PAS" evidence="3">
    <location>
        <begin position="1"/>
        <end position="42"/>
    </location>
</feature>
<dbReference type="PANTHER" id="PTHR43156">
    <property type="entry name" value="STAGE II SPORULATION PROTEIN E-RELATED"/>
    <property type="match status" value="1"/>
</dbReference>
<dbReference type="PROSITE" id="PS51746">
    <property type="entry name" value="PPM_2"/>
    <property type="match status" value="1"/>
</dbReference>
<dbReference type="Proteomes" id="UP000581688">
    <property type="component" value="Unassembled WGS sequence"/>
</dbReference>
<sequence length="400" mass="46210">MNEHLDQMPSGFFRLSKDYFILSTNKTLLNILSYNQAELVGKFVHTIFSNSSSAFFQLHFYPLITEKNRVEELYIELKSKSGKIIPVLLYANSLHNGEMLCNVVPITKRNQYIDQLLEAKKIAEKRLTEKNELNAQLKLTLKRLEEKQEELLKVNLENHQYKKETKKELELAKKIQETTLTKAFDNHHLQIDSHYKASSELSGDIYGFYQINEYQYGIILLDVMGHGISSALITMSLETLFQRLITKGVATDLVIQELDNHLHSYFDNNEEAWHYCTAIYLFVDTENQTIEYINAGHPPALYVETSGQLKELQSSTPPLGSFKGIEFRTTKFTYTQGARILLYTDGVSEPLEHGHLSDILKAYTADSLKTLKDKLMESLEREGEEYYKNDDQCFILMDLK</sequence>
<keyword evidence="2" id="KW-0175">Coiled coil</keyword>
<dbReference type="NCBIfam" id="TIGR00229">
    <property type="entry name" value="sensory_box"/>
    <property type="match status" value="1"/>
</dbReference>
<dbReference type="InterPro" id="IPR000014">
    <property type="entry name" value="PAS"/>
</dbReference>
<dbReference type="Gene3D" id="3.30.450.20">
    <property type="entry name" value="PAS domain"/>
    <property type="match status" value="1"/>
</dbReference>
<evidence type="ECO:0000313" key="6">
    <source>
        <dbReference type="Proteomes" id="UP000581688"/>
    </source>
</evidence>
<dbReference type="GO" id="GO:0016791">
    <property type="term" value="F:phosphatase activity"/>
    <property type="evidence" value="ECO:0007669"/>
    <property type="project" value="TreeGrafter"/>
</dbReference>
<gene>
    <name evidence="5" type="ORF">HNQ94_001571</name>
</gene>